<name>A0A0W8E2N9_9ZZZZ</name>
<dbReference type="HAMAP" id="MF_00634">
    <property type="entry name" value="UPF0235"/>
    <property type="match status" value="1"/>
</dbReference>
<dbReference type="PANTHER" id="PTHR13420">
    <property type="entry name" value="UPF0235 PROTEIN C15ORF40"/>
    <property type="match status" value="1"/>
</dbReference>
<sequence>MLNISEIPGGIRLEIKVQPRSSKNQIAGKQEGALKIKLTAPPVEGEANQALINFLSAFLKIPKRNINLIKGETSRHKLVEIQGIDKDTFIKLIK</sequence>
<dbReference type="SMART" id="SM01152">
    <property type="entry name" value="DUF167"/>
    <property type="match status" value="1"/>
</dbReference>
<dbReference type="InterPro" id="IPR003746">
    <property type="entry name" value="DUF167"/>
</dbReference>
<dbReference type="NCBIfam" id="TIGR00251">
    <property type="entry name" value="DUF167 family protein"/>
    <property type="match status" value="1"/>
</dbReference>
<dbReference type="Gene3D" id="3.30.1200.10">
    <property type="entry name" value="YggU-like"/>
    <property type="match status" value="1"/>
</dbReference>
<dbReference type="InterPro" id="IPR036591">
    <property type="entry name" value="YggU-like_sf"/>
</dbReference>
<gene>
    <name evidence="2" type="ORF">ASZ90_019899</name>
</gene>
<evidence type="ECO:0000256" key="1">
    <source>
        <dbReference type="ARBA" id="ARBA00010364"/>
    </source>
</evidence>
<evidence type="ECO:0000313" key="2">
    <source>
        <dbReference type="EMBL" id="KUG02705.1"/>
    </source>
</evidence>
<organism evidence="2">
    <name type="scientific">hydrocarbon metagenome</name>
    <dbReference type="NCBI Taxonomy" id="938273"/>
    <lineage>
        <taxon>unclassified sequences</taxon>
        <taxon>metagenomes</taxon>
        <taxon>ecological metagenomes</taxon>
    </lineage>
</organism>
<proteinExistence type="inferred from homology"/>
<dbReference type="Pfam" id="PF02594">
    <property type="entry name" value="DUF167"/>
    <property type="match status" value="1"/>
</dbReference>
<dbReference type="PANTHER" id="PTHR13420:SF7">
    <property type="entry name" value="UPF0235 PROTEIN C15ORF40"/>
    <property type="match status" value="1"/>
</dbReference>
<reference evidence="2" key="1">
    <citation type="journal article" date="2015" name="Proc. Natl. Acad. Sci. U.S.A.">
        <title>Networks of energetic and metabolic interactions define dynamics in microbial communities.</title>
        <authorList>
            <person name="Embree M."/>
            <person name="Liu J.K."/>
            <person name="Al-Bassam M.M."/>
            <person name="Zengler K."/>
        </authorList>
    </citation>
    <scope>NUCLEOTIDE SEQUENCE</scope>
</reference>
<comment type="caution">
    <text evidence="2">The sequence shown here is derived from an EMBL/GenBank/DDBJ whole genome shotgun (WGS) entry which is preliminary data.</text>
</comment>
<dbReference type="AlphaFoldDB" id="A0A0W8E2N9"/>
<protein>
    <submittedName>
        <fullName evidence="2">Uncharacterized protein</fullName>
    </submittedName>
</protein>
<comment type="similarity">
    <text evidence="1">Belongs to the UPF0235 family.</text>
</comment>
<accession>A0A0W8E2N9</accession>
<dbReference type="EMBL" id="LNQE01001913">
    <property type="protein sequence ID" value="KUG02705.1"/>
    <property type="molecule type" value="Genomic_DNA"/>
</dbReference>
<dbReference type="SUPFAM" id="SSF69786">
    <property type="entry name" value="YggU-like"/>
    <property type="match status" value="1"/>
</dbReference>
<dbReference type="GO" id="GO:0005737">
    <property type="term" value="C:cytoplasm"/>
    <property type="evidence" value="ECO:0007669"/>
    <property type="project" value="TreeGrafter"/>
</dbReference>